<dbReference type="PANTHER" id="PTHR32089">
    <property type="entry name" value="METHYL-ACCEPTING CHEMOTAXIS PROTEIN MCPB"/>
    <property type="match status" value="1"/>
</dbReference>
<dbReference type="OrthoDB" id="9765597at2"/>
<evidence type="ECO:0000256" key="4">
    <source>
        <dbReference type="SAM" id="Phobius"/>
    </source>
</evidence>
<proteinExistence type="inferred from homology"/>
<dbReference type="PATRIC" id="fig|1172190.3.peg.1688"/>
<evidence type="ECO:0000256" key="1">
    <source>
        <dbReference type="ARBA" id="ARBA00023224"/>
    </source>
</evidence>
<comment type="caution">
    <text evidence="7">The sequence shown here is derived from an EMBL/GenBank/DDBJ whole genome shotgun (WGS) entry which is preliminary data.</text>
</comment>
<dbReference type="AlphaFoldDB" id="T0JBB9"/>
<dbReference type="InterPro" id="IPR029150">
    <property type="entry name" value="dCache_3"/>
</dbReference>
<comment type="similarity">
    <text evidence="2">Belongs to the methyl-accepting chemotaxis (MCP) protein family.</text>
</comment>
<feature type="domain" description="HAMP" evidence="6">
    <location>
        <begin position="320"/>
        <end position="374"/>
    </location>
</feature>
<accession>T0JBB9</accession>
<dbReference type="PANTHER" id="PTHR32089:SF112">
    <property type="entry name" value="LYSOZYME-LIKE PROTEIN-RELATED"/>
    <property type="match status" value="1"/>
</dbReference>
<keyword evidence="4" id="KW-0472">Membrane</keyword>
<keyword evidence="4" id="KW-0812">Transmembrane</keyword>
<evidence type="ECO:0000256" key="2">
    <source>
        <dbReference type="ARBA" id="ARBA00029447"/>
    </source>
</evidence>
<dbReference type="Pfam" id="PF14827">
    <property type="entry name" value="dCache_3"/>
    <property type="match status" value="1"/>
</dbReference>
<protein>
    <recommendedName>
        <fullName evidence="9">Chemotaxis protein</fullName>
    </recommendedName>
</protein>
<dbReference type="PROSITE" id="PS50111">
    <property type="entry name" value="CHEMOTAXIS_TRANSDUC_2"/>
    <property type="match status" value="1"/>
</dbReference>
<evidence type="ECO:0000313" key="8">
    <source>
        <dbReference type="Proteomes" id="UP000015520"/>
    </source>
</evidence>
<feature type="domain" description="Methyl-accepting transducer" evidence="5">
    <location>
        <begin position="379"/>
        <end position="593"/>
    </location>
</feature>
<keyword evidence="8" id="KW-1185">Reference proteome</keyword>
<dbReference type="eggNOG" id="COG0840">
    <property type="taxonomic scope" value="Bacteria"/>
</dbReference>
<dbReference type="GO" id="GO:0016020">
    <property type="term" value="C:membrane"/>
    <property type="evidence" value="ECO:0007669"/>
    <property type="project" value="InterPro"/>
</dbReference>
<dbReference type="SUPFAM" id="SSF58104">
    <property type="entry name" value="Methyl-accepting chemotaxis protein (MCP) signaling domain"/>
    <property type="match status" value="1"/>
</dbReference>
<dbReference type="GO" id="GO:0007165">
    <property type="term" value="P:signal transduction"/>
    <property type="evidence" value="ECO:0007669"/>
    <property type="project" value="UniProtKB-KW"/>
</dbReference>
<dbReference type="InterPro" id="IPR004089">
    <property type="entry name" value="MCPsignal_dom"/>
</dbReference>
<dbReference type="InterPro" id="IPR029151">
    <property type="entry name" value="Sensor-like_sf"/>
</dbReference>
<sequence>MFNNLSIGKKIYIPLIASIVFGFIVILVNYYYSMRDMKDNVYKNQEKTLRSSYKEAINSKENIGLTNAINIAKNYDVVRALKYNDREIAIKGLNLISKEFKDFTKYNNIKIHIHDAKVHSFLRAWKPDKYGDDLRSFRKTIVDIKKNKKPIVAIELGRAGLILRGLAPIIEGNSYLGSVEFMQGLNSIVKQARSSGGYEMVIVMKNDFLSTATALKDAPKISNYTLAVREDVIDKEFFRSIEGLDISASAGFKLSKKHFIVSEPIKDFSGDIVGYAVVGNKLSNVNSVIDKSASSLFRQVYIMAFVFLVILVFLMMIIKAAVVKPIVNLGKVAQELAQGDADLSKRLPVKSNDELGDASKSFNEFLNKVEKLSNDAKNEATRAIESEKAVKDSMDKNRLNLALSDEMIKGAISNAQNLSHSMQENVQNVENVNKLNEETEDVISKVTLSTDEIINTISNITQMISESRLSSEQLNSNVEEIYNVISLIKDISDQTNLLALNAAIEAARAGEHGRGFAVVADEVRKLAERTQKATSEVEANISVLKQNSTSMAENSELIEEHAESSQEKLDLFKETLSELINNSEQITKDNTSIGHELFVNMAKLDHMVLKNNTYSAAFEGKADLYEGDHTTCRLGKWYQRDGKESFGDNPNYASLLNPHTQIHKNISHITKMIKDGDVDSDELIKLFKENEDISKEMFDILDNIVS</sequence>
<dbReference type="InterPro" id="IPR025991">
    <property type="entry name" value="Chemoreceptor_zinc-bind_dom"/>
</dbReference>
<dbReference type="STRING" id="1172190.M947_08775"/>
<dbReference type="SMART" id="SM00304">
    <property type="entry name" value="HAMP"/>
    <property type="match status" value="1"/>
</dbReference>
<dbReference type="Gene3D" id="6.10.340.10">
    <property type="match status" value="1"/>
</dbReference>
<evidence type="ECO:0008006" key="9">
    <source>
        <dbReference type="Google" id="ProtNLM"/>
    </source>
</evidence>
<evidence type="ECO:0000313" key="7">
    <source>
        <dbReference type="EMBL" id="EQB35366.1"/>
    </source>
</evidence>
<dbReference type="CDD" id="cd06225">
    <property type="entry name" value="HAMP"/>
    <property type="match status" value="1"/>
</dbReference>
<dbReference type="InterPro" id="IPR003660">
    <property type="entry name" value="HAMP_dom"/>
</dbReference>
<reference evidence="7 8" key="1">
    <citation type="submission" date="2013-07" db="EMBL/GenBank/DDBJ databases">
        <title>Sulfurimonas hongkongensis AST-10 Genome Sequencing.</title>
        <authorList>
            <person name="Cai L."/>
            <person name="Zhang T."/>
        </authorList>
    </citation>
    <scope>NUCLEOTIDE SEQUENCE [LARGE SCALE GENOMIC DNA]</scope>
    <source>
        <strain evidence="7 8">AST-10</strain>
    </source>
</reference>
<dbReference type="Pfam" id="PF00672">
    <property type="entry name" value="HAMP"/>
    <property type="match status" value="1"/>
</dbReference>
<dbReference type="Gene3D" id="6.10.250.3200">
    <property type="match status" value="1"/>
</dbReference>
<feature type="transmembrane region" description="Helical" evidence="4">
    <location>
        <begin position="12"/>
        <end position="32"/>
    </location>
</feature>
<dbReference type="SUPFAM" id="SSF103190">
    <property type="entry name" value="Sensory domain-like"/>
    <property type="match status" value="1"/>
</dbReference>
<dbReference type="Gene3D" id="1.20.120.30">
    <property type="entry name" value="Aspartate receptor, ligand-binding domain"/>
    <property type="match status" value="1"/>
</dbReference>
<dbReference type="Pfam" id="PF13682">
    <property type="entry name" value="CZB"/>
    <property type="match status" value="1"/>
</dbReference>
<dbReference type="Pfam" id="PF00015">
    <property type="entry name" value="MCPsignal"/>
    <property type="match status" value="1"/>
</dbReference>
<gene>
    <name evidence="7" type="ORF">M947_08775</name>
</gene>
<dbReference type="SMART" id="SM00283">
    <property type="entry name" value="MA"/>
    <property type="match status" value="1"/>
</dbReference>
<keyword evidence="1 3" id="KW-0807">Transducer</keyword>
<dbReference type="Proteomes" id="UP000015520">
    <property type="component" value="Unassembled WGS sequence"/>
</dbReference>
<dbReference type="PROSITE" id="PS50885">
    <property type="entry name" value="HAMP"/>
    <property type="match status" value="1"/>
</dbReference>
<evidence type="ECO:0000259" key="6">
    <source>
        <dbReference type="PROSITE" id="PS50885"/>
    </source>
</evidence>
<dbReference type="RefSeq" id="WP_021288003.1">
    <property type="nucleotide sequence ID" value="NZ_AUPZ01000013.1"/>
</dbReference>
<organism evidence="7 8">
    <name type="scientific">Sulfurimonas hongkongensis</name>
    <dbReference type="NCBI Taxonomy" id="1172190"/>
    <lineage>
        <taxon>Bacteria</taxon>
        <taxon>Pseudomonadati</taxon>
        <taxon>Campylobacterota</taxon>
        <taxon>Epsilonproteobacteria</taxon>
        <taxon>Campylobacterales</taxon>
        <taxon>Sulfurimonadaceae</taxon>
        <taxon>Sulfurimonas</taxon>
    </lineage>
</organism>
<feature type="transmembrane region" description="Helical" evidence="4">
    <location>
        <begin position="300"/>
        <end position="322"/>
    </location>
</feature>
<keyword evidence="4" id="KW-1133">Transmembrane helix</keyword>
<dbReference type="EMBL" id="AUPZ01000013">
    <property type="protein sequence ID" value="EQB35366.1"/>
    <property type="molecule type" value="Genomic_DNA"/>
</dbReference>
<name>T0JBB9_9BACT</name>
<evidence type="ECO:0000259" key="5">
    <source>
        <dbReference type="PROSITE" id="PS50111"/>
    </source>
</evidence>
<evidence type="ECO:0000256" key="3">
    <source>
        <dbReference type="PROSITE-ProRule" id="PRU00284"/>
    </source>
</evidence>